<feature type="domain" description="KN homeodomain" evidence="5">
    <location>
        <begin position="20"/>
        <end position="47"/>
    </location>
</feature>
<evidence type="ECO:0000259" key="5">
    <source>
        <dbReference type="Pfam" id="PF05920"/>
    </source>
</evidence>
<dbReference type="Proteomes" id="UP000001307">
    <property type="component" value="Unassembled WGS sequence"/>
</dbReference>
<evidence type="ECO:0000313" key="6">
    <source>
        <dbReference type="EMBL" id="CBY15912.1"/>
    </source>
</evidence>
<organism evidence="6">
    <name type="scientific">Oikopleura dioica</name>
    <name type="common">Tunicate</name>
    <dbReference type="NCBI Taxonomy" id="34765"/>
    <lineage>
        <taxon>Eukaryota</taxon>
        <taxon>Metazoa</taxon>
        <taxon>Chordata</taxon>
        <taxon>Tunicata</taxon>
        <taxon>Appendicularia</taxon>
        <taxon>Copelata</taxon>
        <taxon>Oikopleuridae</taxon>
        <taxon>Oikopleura</taxon>
    </lineage>
</organism>
<evidence type="ECO:0000313" key="7">
    <source>
        <dbReference type="Proteomes" id="UP000001307"/>
    </source>
</evidence>
<evidence type="ECO:0000256" key="2">
    <source>
        <dbReference type="ARBA" id="ARBA00023155"/>
    </source>
</evidence>
<name>E4Y218_OIKDI</name>
<dbReference type="InterPro" id="IPR001356">
    <property type="entry name" value="HD"/>
</dbReference>
<evidence type="ECO:0000256" key="1">
    <source>
        <dbReference type="ARBA" id="ARBA00023125"/>
    </source>
</evidence>
<dbReference type="Pfam" id="PF05920">
    <property type="entry name" value="Homeobox_KN"/>
    <property type="match status" value="1"/>
</dbReference>
<dbReference type="OrthoDB" id="10056939at2759"/>
<dbReference type="AlphaFoldDB" id="E4Y218"/>
<keyword evidence="1" id="KW-0238">DNA-binding</keyword>
<keyword evidence="3" id="KW-0539">Nucleus</keyword>
<feature type="compositionally biased region" description="Basic and acidic residues" evidence="4">
    <location>
        <begin position="8"/>
        <end position="18"/>
    </location>
</feature>
<dbReference type="SUPFAM" id="SSF46689">
    <property type="entry name" value="Homeodomain-like"/>
    <property type="match status" value="1"/>
</dbReference>
<reference evidence="6" key="1">
    <citation type="journal article" date="2010" name="Science">
        <title>Plasticity of animal genome architecture unmasked by rapid evolution of a pelagic tunicate.</title>
        <authorList>
            <person name="Denoeud F."/>
            <person name="Henriet S."/>
            <person name="Mungpakdee S."/>
            <person name="Aury J.M."/>
            <person name="Da Silva C."/>
            <person name="Brinkmann H."/>
            <person name="Mikhaleva J."/>
            <person name="Olsen L.C."/>
            <person name="Jubin C."/>
            <person name="Canestro C."/>
            <person name="Bouquet J.M."/>
            <person name="Danks G."/>
            <person name="Poulain J."/>
            <person name="Campsteijn C."/>
            <person name="Adamski M."/>
            <person name="Cross I."/>
            <person name="Yadetie F."/>
            <person name="Muffato M."/>
            <person name="Louis A."/>
            <person name="Butcher S."/>
            <person name="Tsagkogeorga G."/>
            <person name="Konrad A."/>
            <person name="Singh S."/>
            <person name="Jensen M.F."/>
            <person name="Cong E.H."/>
            <person name="Eikeseth-Otteraa H."/>
            <person name="Noel B."/>
            <person name="Anthouard V."/>
            <person name="Porcel B.M."/>
            <person name="Kachouri-Lafond R."/>
            <person name="Nishino A."/>
            <person name="Ugolini M."/>
            <person name="Chourrout P."/>
            <person name="Nishida H."/>
            <person name="Aasland R."/>
            <person name="Huzurbazar S."/>
            <person name="Westhof E."/>
            <person name="Delsuc F."/>
            <person name="Lehrach H."/>
            <person name="Reinhardt R."/>
            <person name="Weissenbach J."/>
            <person name="Roy S.W."/>
            <person name="Artiguenave F."/>
            <person name="Postlethwait J.H."/>
            <person name="Manak J.R."/>
            <person name="Thompson E.M."/>
            <person name="Jaillon O."/>
            <person name="Du Pasquier L."/>
            <person name="Boudinot P."/>
            <person name="Liberles D.A."/>
            <person name="Volff J.N."/>
            <person name="Philippe H."/>
            <person name="Lenhard B."/>
            <person name="Roest Crollius H."/>
            <person name="Wincker P."/>
            <person name="Chourrout D."/>
        </authorList>
    </citation>
    <scope>NUCLEOTIDE SEQUENCE [LARGE SCALE GENOMIC DNA]</scope>
</reference>
<dbReference type="GO" id="GO:0006355">
    <property type="term" value="P:regulation of DNA-templated transcription"/>
    <property type="evidence" value="ECO:0007669"/>
    <property type="project" value="InterPro"/>
</dbReference>
<evidence type="ECO:0000256" key="4">
    <source>
        <dbReference type="SAM" id="MobiDB-lite"/>
    </source>
</evidence>
<evidence type="ECO:0000256" key="3">
    <source>
        <dbReference type="ARBA" id="ARBA00023242"/>
    </source>
</evidence>
<dbReference type="CDD" id="cd00086">
    <property type="entry name" value="homeodomain"/>
    <property type="match status" value="1"/>
</dbReference>
<dbReference type="EMBL" id="FN653737">
    <property type="protein sequence ID" value="CBY15912.1"/>
    <property type="molecule type" value="Genomic_DNA"/>
</dbReference>
<keyword evidence="2" id="KW-0371">Homeobox</keyword>
<sequence>MSDIISDIVHDGKNDQQSRKAQKATLAEKDGMSKCQITNWLSNARRRHLPKMIESDSCSTSLSKSLL</sequence>
<feature type="region of interest" description="Disordered" evidence="4">
    <location>
        <begin position="1"/>
        <end position="28"/>
    </location>
</feature>
<protein>
    <recommendedName>
        <fullName evidence="5">KN homeodomain domain-containing protein</fullName>
    </recommendedName>
</protein>
<dbReference type="GO" id="GO:0003677">
    <property type="term" value="F:DNA binding"/>
    <property type="evidence" value="ECO:0007669"/>
    <property type="project" value="UniProtKB-KW"/>
</dbReference>
<gene>
    <name evidence="6" type="ORF">GSOID_T00016202001</name>
</gene>
<dbReference type="InterPro" id="IPR009057">
    <property type="entry name" value="Homeodomain-like_sf"/>
</dbReference>
<dbReference type="Gene3D" id="1.10.10.60">
    <property type="entry name" value="Homeodomain-like"/>
    <property type="match status" value="1"/>
</dbReference>
<proteinExistence type="predicted"/>
<keyword evidence="7" id="KW-1185">Reference proteome</keyword>
<accession>E4Y218</accession>
<dbReference type="InParanoid" id="E4Y218"/>
<dbReference type="InterPro" id="IPR008422">
    <property type="entry name" value="KN_HD"/>
</dbReference>